<proteinExistence type="predicted"/>
<evidence type="ECO:0000259" key="1">
    <source>
        <dbReference type="PROSITE" id="PS50280"/>
    </source>
</evidence>
<dbReference type="InterPro" id="IPR046341">
    <property type="entry name" value="SET_dom_sf"/>
</dbReference>
<dbReference type="EMBL" id="JBANRG010000080">
    <property type="protein sequence ID" value="KAK7438183.1"/>
    <property type="molecule type" value="Genomic_DNA"/>
</dbReference>
<dbReference type="PROSITE" id="PS50280">
    <property type="entry name" value="SET"/>
    <property type="match status" value="1"/>
</dbReference>
<sequence length="558" mass="62354">MNPSSSSSHCGCIIPAQIQTLVTWCSKNGIWIHEKLQLLPQNGGIAVFSSEEVIPPSATLVKIPKSSVLSTKSTAVSHMMSASPYGLEAQLELAVALYLELAKKESSRWYGYLQSLPNRVDLPVFWDVPSKDDIYEDGGTAINWLEGTEVNRRLRYPSEKEENIPSVIKSFYDNTAVPVFLKCFGTSLEPQLHEFHHAYSLVSSRAFLVDAYHGLSMVPIADAFNHTTDNHVHLESEFQVCPECGSLRECPHDQDIVTSLPQDNSTSGYRHESNMEEDDYYEMVSNSAIPPHSEVFNTYGETLSNAQLLVQYGFVLDVNENDHITWSLEEAYHEVTRTLNYAHRVNVPTVESVRAIWLQAEGDLEVLRQHFEGQSQLIYCNTVATLDLARHNAGMDRDAFCINSDGRVSHQLWLFCALFRSLVRLNDGADGKATLVALVYQMAEVQRKVEDYMEGQDEEIELDADGLGSDIPNKVWSLVAETASMVLLLCRSRRGEIGPKGTDMSTTDLGDVLDKLPGNKPRTKLAVTHVITEVSMLNSCEANWSEFHDLSVSISSRE</sequence>
<protein>
    <recommendedName>
        <fullName evidence="1">SET domain-containing protein</fullName>
    </recommendedName>
</protein>
<reference evidence="2 3" key="1">
    <citation type="submission" date="2024-01" db="EMBL/GenBank/DDBJ databases">
        <title>A draft genome for the cacao thread blight pathogen Marasmiellus scandens.</title>
        <authorList>
            <person name="Baruah I.K."/>
            <person name="Leung J."/>
            <person name="Bukari Y."/>
            <person name="Amoako-Attah I."/>
            <person name="Meinhardt L.W."/>
            <person name="Bailey B.A."/>
            <person name="Cohen S.P."/>
        </authorList>
    </citation>
    <scope>NUCLEOTIDE SEQUENCE [LARGE SCALE GENOMIC DNA]</scope>
    <source>
        <strain evidence="2 3">GH-19</strain>
    </source>
</reference>
<dbReference type="SUPFAM" id="SSF82199">
    <property type="entry name" value="SET domain"/>
    <property type="match status" value="1"/>
</dbReference>
<dbReference type="Gene3D" id="3.90.1410.10">
    <property type="entry name" value="set domain protein methyltransferase, domain 1"/>
    <property type="match status" value="1"/>
</dbReference>
<comment type="caution">
    <text evidence="2">The sequence shown here is derived from an EMBL/GenBank/DDBJ whole genome shotgun (WGS) entry which is preliminary data.</text>
</comment>
<dbReference type="InterPro" id="IPR001214">
    <property type="entry name" value="SET_dom"/>
</dbReference>
<evidence type="ECO:0000313" key="2">
    <source>
        <dbReference type="EMBL" id="KAK7438183.1"/>
    </source>
</evidence>
<dbReference type="InterPro" id="IPR050600">
    <property type="entry name" value="SETD3_SETD6_MTase"/>
</dbReference>
<dbReference type="CDD" id="cd10527">
    <property type="entry name" value="SET_LSMT"/>
    <property type="match status" value="1"/>
</dbReference>
<feature type="domain" description="SET" evidence="1">
    <location>
        <begin position="34"/>
        <end position="300"/>
    </location>
</feature>
<dbReference type="Proteomes" id="UP001498398">
    <property type="component" value="Unassembled WGS sequence"/>
</dbReference>
<evidence type="ECO:0000313" key="3">
    <source>
        <dbReference type="Proteomes" id="UP001498398"/>
    </source>
</evidence>
<name>A0ABR1IPY6_9AGAR</name>
<dbReference type="PANTHER" id="PTHR13271:SF34">
    <property type="entry name" value="N-LYSINE METHYLTRANSFERASE SETD6"/>
    <property type="match status" value="1"/>
</dbReference>
<keyword evidence="3" id="KW-1185">Reference proteome</keyword>
<dbReference type="PANTHER" id="PTHR13271">
    <property type="entry name" value="UNCHARACTERIZED PUTATIVE METHYLTRANSFERASE"/>
    <property type="match status" value="1"/>
</dbReference>
<accession>A0ABR1IPY6</accession>
<gene>
    <name evidence="2" type="ORF">VKT23_018115</name>
</gene>
<organism evidence="2 3">
    <name type="scientific">Marasmiellus scandens</name>
    <dbReference type="NCBI Taxonomy" id="2682957"/>
    <lineage>
        <taxon>Eukaryota</taxon>
        <taxon>Fungi</taxon>
        <taxon>Dikarya</taxon>
        <taxon>Basidiomycota</taxon>
        <taxon>Agaricomycotina</taxon>
        <taxon>Agaricomycetes</taxon>
        <taxon>Agaricomycetidae</taxon>
        <taxon>Agaricales</taxon>
        <taxon>Marasmiineae</taxon>
        <taxon>Omphalotaceae</taxon>
        <taxon>Marasmiellus</taxon>
    </lineage>
</organism>